<evidence type="ECO:0000259" key="7">
    <source>
        <dbReference type="PROSITE" id="PS51296"/>
    </source>
</evidence>
<keyword evidence="3" id="KW-0560">Oxidoreductase</keyword>
<dbReference type="PANTHER" id="PTHR40562">
    <property type="match status" value="1"/>
</dbReference>
<dbReference type="Proteomes" id="UP000031419">
    <property type="component" value="Unassembled WGS sequence"/>
</dbReference>
<dbReference type="PROSITE" id="PS51300">
    <property type="entry name" value="NIRD"/>
    <property type="match status" value="1"/>
</dbReference>
<dbReference type="Gene3D" id="2.102.10.10">
    <property type="entry name" value="Rieske [2Fe-2S] iron-sulphur domain"/>
    <property type="match status" value="1"/>
</dbReference>
<dbReference type="InterPro" id="IPR017881">
    <property type="entry name" value="NirD"/>
</dbReference>
<organism evidence="8 9">
    <name type="scientific">Saccharopolyspora rectivirgula</name>
    <dbReference type="NCBI Taxonomy" id="28042"/>
    <lineage>
        <taxon>Bacteria</taxon>
        <taxon>Bacillati</taxon>
        <taxon>Actinomycetota</taxon>
        <taxon>Actinomycetes</taxon>
        <taxon>Pseudonocardiales</taxon>
        <taxon>Pseudonocardiaceae</taxon>
        <taxon>Saccharopolyspora</taxon>
    </lineage>
</organism>
<evidence type="ECO:0000256" key="2">
    <source>
        <dbReference type="ARBA" id="ARBA00022723"/>
    </source>
</evidence>
<sequence>MSWEPICEFDALPPEYGVPALVKDQPVAVFRTHDDQLHAVGNIDPFCGASVISRGIVGDRGGEPTVASPMLKQVFSLRTGQCLDDPSVRLPVYPIRRREDGVVEVALP</sequence>
<dbReference type="GO" id="GO:0008942">
    <property type="term" value="F:nitrite reductase [NAD(P)H] activity"/>
    <property type="evidence" value="ECO:0007669"/>
    <property type="project" value="InterPro"/>
</dbReference>
<accession>A0A073AWB8</accession>
<feature type="domain" description="Rieske" evidence="7">
    <location>
        <begin position="3"/>
        <end position="104"/>
    </location>
</feature>
<dbReference type="PANTHER" id="PTHR40562:SF1">
    <property type="entry name" value="NITRITE REDUCTASE (NADH) SMALL SUBUNIT"/>
    <property type="match status" value="1"/>
</dbReference>
<keyword evidence="6" id="KW-0534">Nitrate assimilation</keyword>
<evidence type="ECO:0000256" key="3">
    <source>
        <dbReference type="ARBA" id="ARBA00023002"/>
    </source>
</evidence>
<evidence type="ECO:0000256" key="1">
    <source>
        <dbReference type="ARBA" id="ARBA00022714"/>
    </source>
</evidence>
<dbReference type="GO" id="GO:0004497">
    <property type="term" value="F:monooxygenase activity"/>
    <property type="evidence" value="ECO:0007669"/>
    <property type="project" value="UniProtKB-ARBA"/>
</dbReference>
<dbReference type="Pfam" id="PF13806">
    <property type="entry name" value="Rieske_2"/>
    <property type="match status" value="1"/>
</dbReference>
<keyword evidence="5" id="KW-0411">Iron-sulfur</keyword>
<gene>
    <name evidence="8" type="ORF">GU90_14820</name>
</gene>
<dbReference type="InterPro" id="IPR012748">
    <property type="entry name" value="Rieske-like_NirD"/>
</dbReference>
<keyword evidence="9" id="KW-1185">Reference proteome</keyword>
<dbReference type="GO" id="GO:0051537">
    <property type="term" value="F:2 iron, 2 sulfur cluster binding"/>
    <property type="evidence" value="ECO:0007669"/>
    <property type="project" value="UniProtKB-KW"/>
</dbReference>
<dbReference type="AlphaFoldDB" id="A0A073AWB8"/>
<dbReference type="GO" id="GO:0042128">
    <property type="term" value="P:nitrate assimilation"/>
    <property type="evidence" value="ECO:0007669"/>
    <property type="project" value="UniProtKB-KW"/>
</dbReference>
<protein>
    <submittedName>
        <fullName evidence="8">Nitrite reductase</fullName>
    </submittedName>
</protein>
<name>A0A073AWB8_9PSEU</name>
<evidence type="ECO:0000313" key="8">
    <source>
        <dbReference type="EMBL" id="KEI43606.1"/>
    </source>
</evidence>
<dbReference type="InterPro" id="IPR017941">
    <property type="entry name" value="Rieske_2Fe-2S"/>
</dbReference>
<evidence type="ECO:0000256" key="6">
    <source>
        <dbReference type="ARBA" id="ARBA00023063"/>
    </source>
</evidence>
<comment type="caution">
    <text evidence="8">The sequence shown here is derived from an EMBL/GenBank/DDBJ whole genome shotgun (WGS) entry which is preliminary data.</text>
</comment>
<reference evidence="8 9" key="1">
    <citation type="submission" date="2014-06" db="EMBL/GenBank/DDBJ databases">
        <title>Saccharopolyspora rectivirgula DSM-43113 Genome sequencing.</title>
        <authorList>
            <person name="Barrera C."/>
            <person name="Millon L."/>
            <person name="Rognon B."/>
            <person name="Zaugg C."/>
            <person name="Monod M."/>
        </authorList>
    </citation>
    <scope>NUCLEOTIDE SEQUENCE [LARGE SCALE GENOMIC DNA]</scope>
    <source>
        <strain evidence="8 9">DSM 43113</strain>
    </source>
</reference>
<dbReference type="OrthoDB" id="3213360at2"/>
<dbReference type="NCBIfam" id="TIGR02378">
    <property type="entry name" value="nirD_assim_sml"/>
    <property type="match status" value="1"/>
</dbReference>
<dbReference type="PROSITE" id="PS51296">
    <property type="entry name" value="RIESKE"/>
    <property type="match status" value="1"/>
</dbReference>
<dbReference type="eggNOG" id="COG2146">
    <property type="taxonomic scope" value="Bacteria"/>
</dbReference>
<evidence type="ECO:0000313" key="9">
    <source>
        <dbReference type="Proteomes" id="UP000031419"/>
    </source>
</evidence>
<proteinExistence type="predicted"/>
<dbReference type="InterPro" id="IPR036922">
    <property type="entry name" value="Rieske_2Fe-2S_sf"/>
</dbReference>
<dbReference type="GO" id="GO:0016705">
    <property type="term" value="F:oxidoreductase activity, acting on paired donors, with incorporation or reduction of molecular oxygen"/>
    <property type="evidence" value="ECO:0007669"/>
    <property type="project" value="UniProtKB-ARBA"/>
</dbReference>
<keyword evidence="4" id="KW-0408">Iron</keyword>
<evidence type="ECO:0000256" key="4">
    <source>
        <dbReference type="ARBA" id="ARBA00023004"/>
    </source>
</evidence>
<dbReference type="EMBL" id="JNVU01000037">
    <property type="protein sequence ID" value="KEI43606.1"/>
    <property type="molecule type" value="Genomic_DNA"/>
</dbReference>
<dbReference type="SUPFAM" id="SSF50022">
    <property type="entry name" value="ISP domain"/>
    <property type="match status" value="1"/>
</dbReference>
<keyword evidence="1" id="KW-0001">2Fe-2S</keyword>
<dbReference type="RefSeq" id="WP_029720438.1">
    <property type="nucleotide sequence ID" value="NZ_JAJUIW010000035.1"/>
</dbReference>
<dbReference type="CDD" id="cd03529">
    <property type="entry name" value="Rieske_NirD"/>
    <property type="match status" value="1"/>
</dbReference>
<keyword evidence="2" id="KW-0479">Metal-binding</keyword>
<dbReference type="GO" id="GO:0046872">
    <property type="term" value="F:metal ion binding"/>
    <property type="evidence" value="ECO:0007669"/>
    <property type="project" value="UniProtKB-KW"/>
</dbReference>
<evidence type="ECO:0000256" key="5">
    <source>
        <dbReference type="ARBA" id="ARBA00023014"/>
    </source>
</evidence>
<dbReference type="STRING" id="28042.GU90_14820"/>